<keyword evidence="3" id="KW-1185">Reference proteome</keyword>
<feature type="region of interest" description="Disordered" evidence="1">
    <location>
        <begin position="179"/>
        <end position="219"/>
    </location>
</feature>
<accession>A0A835WV55</accession>
<dbReference type="AlphaFoldDB" id="A0A835WV55"/>
<proteinExistence type="predicted"/>
<dbReference type="OrthoDB" id="546954at2759"/>
<name>A0A835WV55_9CHLO</name>
<feature type="compositionally biased region" description="Gly residues" evidence="1">
    <location>
        <begin position="181"/>
        <end position="198"/>
    </location>
</feature>
<dbReference type="EMBL" id="JAEHOD010000001">
    <property type="protein sequence ID" value="KAG2454602.1"/>
    <property type="molecule type" value="Genomic_DNA"/>
</dbReference>
<feature type="region of interest" description="Disordered" evidence="1">
    <location>
        <begin position="88"/>
        <end position="167"/>
    </location>
</feature>
<feature type="compositionally biased region" description="Basic and acidic residues" evidence="1">
    <location>
        <begin position="714"/>
        <end position="731"/>
    </location>
</feature>
<feature type="compositionally biased region" description="Pro residues" evidence="1">
    <location>
        <begin position="402"/>
        <end position="412"/>
    </location>
</feature>
<evidence type="ECO:0000313" key="2">
    <source>
        <dbReference type="EMBL" id="KAG2454602.1"/>
    </source>
</evidence>
<reference evidence="2" key="1">
    <citation type="journal article" date="2020" name="bioRxiv">
        <title>Comparative genomics of Chlamydomonas.</title>
        <authorList>
            <person name="Craig R.J."/>
            <person name="Hasan A.R."/>
            <person name="Ness R.W."/>
            <person name="Keightley P.D."/>
        </authorList>
    </citation>
    <scope>NUCLEOTIDE SEQUENCE</scope>
    <source>
        <strain evidence="2">CCAP 11/173</strain>
    </source>
</reference>
<protein>
    <submittedName>
        <fullName evidence="2">Uncharacterized protein</fullName>
    </submittedName>
</protein>
<dbReference type="Proteomes" id="UP000613740">
    <property type="component" value="Unassembled WGS sequence"/>
</dbReference>
<organism evidence="2 3">
    <name type="scientific">Chlamydomonas schloesseri</name>
    <dbReference type="NCBI Taxonomy" id="2026947"/>
    <lineage>
        <taxon>Eukaryota</taxon>
        <taxon>Viridiplantae</taxon>
        <taxon>Chlorophyta</taxon>
        <taxon>core chlorophytes</taxon>
        <taxon>Chlorophyceae</taxon>
        <taxon>CS clade</taxon>
        <taxon>Chlamydomonadales</taxon>
        <taxon>Chlamydomonadaceae</taxon>
        <taxon>Chlamydomonas</taxon>
    </lineage>
</organism>
<feature type="region of interest" description="Disordered" evidence="1">
    <location>
        <begin position="397"/>
        <end position="432"/>
    </location>
</feature>
<evidence type="ECO:0000256" key="1">
    <source>
        <dbReference type="SAM" id="MobiDB-lite"/>
    </source>
</evidence>
<feature type="compositionally biased region" description="Low complexity" evidence="1">
    <location>
        <begin position="734"/>
        <end position="752"/>
    </location>
</feature>
<gene>
    <name evidence="2" type="ORF">HYH02_000443</name>
</gene>
<feature type="compositionally biased region" description="Basic and acidic residues" evidence="1">
    <location>
        <begin position="155"/>
        <end position="167"/>
    </location>
</feature>
<sequence length="896" mass="90683">MHGEAPSAPRLSGELAEVLGDLFNDDVHELDAGLGFPTLHDGQGPTSHAGAGAPMLSLGHMVPGSPLPDVSMHAADALHRSAALLGERGSAGSTAPAQRHGPGMPRAGSGSAGPGGEALGAFAGDHHSAANGLGSAGGAPQSSFGWAPSHSGSDLSRHNSEFSRHDCQPASLHTTSLAAAGAGGTPAAGSLMGPGGVGQAAQRPRHGGAGRSAPPPGSNWPPLLQVFRGIMRPEVAPLAAAAAVRARVTPPLVSPGLYFTEAASANGTLGGAGGAGDKGRGLKRTGSGGSVAVPLAKWYPEAAQELMALLEGRGSLAGRTTVERITDRCHPCFRNPFVGLSSVPDRRKLVATADLAEGTLLGPYVGEVRSGKMDERMVGGDLSGVEGLKAAFTLSMLDGLQPPQPPPPPPQPGQAANGKLPAKAPEPPPPDSLVVVGDPALCPLAEANAPRFWGYCGGRRGGGDKGGGGFCNCAAYEGRTANAVVLNCILKVQLSRVRAAAEAAGEAEQLRQGLEALRVAAAAAAPGALSSDPCVYAVLPIVVTSVAVKARQEVLLGSGAEDDESHFSVADQNLRQYQYIRGVMASKKETERQRDVAKWERDEAVRTRDEVVRRAEQLAAQLAEAEATRERLQQQVRDHSAAAEAVAAAAGPRVAALEQRVAELEAERDALLAGGPEAAAEAREKRATAEAVALAEVLEAERRQVQDQQRQLEERARALDERERAVEERQKRLGPAAEAAAAGAPTASAGAPQPAPKRQRLLGASSGGCSATRPAGLASKLVARVLTSARAAAPAAAAAGAPAAAGTGGGAGLSAAAAGPSLGPGPGCTSSRAGDVALARFTAAARQQEQAVAVLVAALRRAEQRAAVNLRAAARARAEGAAVVKAQQQGVKPEAG</sequence>
<comment type="caution">
    <text evidence="2">The sequence shown here is derived from an EMBL/GenBank/DDBJ whole genome shotgun (WGS) entry which is preliminary data.</text>
</comment>
<feature type="compositionally biased region" description="Polar residues" evidence="1">
    <location>
        <begin position="140"/>
        <end position="154"/>
    </location>
</feature>
<evidence type="ECO:0000313" key="3">
    <source>
        <dbReference type="Proteomes" id="UP000613740"/>
    </source>
</evidence>
<feature type="region of interest" description="Disordered" evidence="1">
    <location>
        <begin position="714"/>
        <end position="772"/>
    </location>
</feature>